<evidence type="ECO:0000256" key="3">
    <source>
        <dbReference type="ARBA" id="ARBA00022842"/>
    </source>
</evidence>
<evidence type="ECO:0000256" key="2">
    <source>
        <dbReference type="ARBA" id="ARBA00022801"/>
    </source>
</evidence>
<protein>
    <submittedName>
        <fullName evidence="4">Fructose-1,6-bisphosphatase/inositol monophosphatase family enzyme</fullName>
    </submittedName>
</protein>
<dbReference type="InterPro" id="IPR000760">
    <property type="entry name" value="Inositol_monophosphatase-like"/>
</dbReference>
<keyword evidence="1" id="KW-0479">Metal-binding</keyword>
<dbReference type="SUPFAM" id="SSF56655">
    <property type="entry name" value="Carbohydrate phosphatase"/>
    <property type="match status" value="1"/>
</dbReference>
<keyword evidence="5" id="KW-1185">Reference proteome</keyword>
<dbReference type="Gene3D" id="3.40.190.80">
    <property type="match status" value="1"/>
</dbReference>
<dbReference type="PANTHER" id="PTHR20854:SF4">
    <property type="entry name" value="INOSITOL-1-MONOPHOSPHATASE-RELATED"/>
    <property type="match status" value="1"/>
</dbReference>
<dbReference type="CDD" id="cd01637">
    <property type="entry name" value="IMPase_like"/>
    <property type="match status" value="1"/>
</dbReference>
<dbReference type="Gene3D" id="3.30.540.10">
    <property type="entry name" value="Fructose-1,6-Bisphosphatase, subunit A, domain 1"/>
    <property type="match status" value="1"/>
</dbReference>
<dbReference type="RefSeq" id="WP_310302794.1">
    <property type="nucleotide sequence ID" value="NZ_BAAAPS010000013.1"/>
</dbReference>
<dbReference type="EMBL" id="JAVDYG010000001">
    <property type="protein sequence ID" value="MDR7362994.1"/>
    <property type="molecule type" value="Genomic_DNA"/>
</dbReference>
<proteinExistence type="predicted"/>
<sequence>MAAPDAMDTDAVLALLQEVAAEVVDPRFRNLDRDQVSSKGRPGDLVTVVDREAEERLTAVLRAAYPDALVLGEEAVHADPGLRDRFEHAEHAFTVDPVDGTRQFVKGSPHHAMMLAELRRAEVVRSWIWQPQHRTAYVAEQGAGAWRDGVRLQRAPVEATPSLEGRSWPRRAIGVARRLRFTSVCCGIDYGRLASGEADHAVYVRTQPWDHAPGSLLLREAGGWMGTASGEAYRPQAPRPRRLVAAGDRATYDLVRGLLPGRR</sequence>
<organism evidence="4 5">
    <name type="scientific">Nocardioides marmoribigeumensis</name>
    <dbReference type="NCBI Taxonomy" id="433649"/>
    <lineage>
        <taxon>Bacteria</taxon>
        <taxon>Bacillati</taxon>
        <taxon>Actinomycetota</taxon>
        <taxon>Actinomycetes</taxon>
        <taxon>Propionibacteriales</taxon>
        <taxon>Nocardioidaceae</taxon>
        <taxon>Nocardioides</taxon>
    </lineage>
</organism>
<evidence type="ECO:0000256" key="1">
    <source>
        <dbReference type="ARBA" id="ARBA00022723"/>
    </source>
</evidence>
<keyword evidence="3" id="KW-0460">Magnesium</keyword>
<dbReference type="PRINTS" id="PR00377">
    <property type="entry name" value="IMPHPHTASES"/>
</dbReference>
<name>A0ABU2BX76_9ACTN</name>
<accession>A0ABU2BX76</accession>
<dbReference type="PROSITE" id="PS00629">
    <property type="entry name" value="IMP_1"/>
    <property type="match status" value="1"/>
</dbReference>
<dbReference type="Proteomes" id="UP001183648">
    <property type="component" value="Unassembled WGS sequence"/>
</dbReference>
<gene>
    <name evidence="4" type="ORF">J2S63_002547</name>
</gene>
<evidence type="ECO:0000313" key="5">
    <source>
        <dbReference type="Proteomes" id="UP001183648"/>
    </source>
</evidence>
<evidence type="ECO:0000313" key="4">
    <source>
        <dbReference type="EMBL" id="MDR7362994.1"/>
    </source>
</evidence>
<reference evidence="4 5" key="1">
    <citation type="submission" date="2023-07" db="EMBL/GenBank/DDBJ databases">
        <title>Sequencing the genomes of 1000 actinobacteria strains.</title>
        <authorList>
            <person name="Klenk H.-P."/>
        </authorList>
    </citation>
    <scope>NUCLEOTIDE SEQUENCE [LARGE SCALE GENOMIC DNA]</scope>
    <source>
        <strain evidence="4 5">DSM 19426</strain>
    </source>
</reference>
<dbReference type="InterPro" id="IPR020583">
    <property type="entry name" value="Inositol_monoP_metal-BS"/>
</dbReference>
<comment type="caution">
    <text evidence="4">The sequence shown here is derived from an EMBL/GenBank/DDBJ whole genome shotgun (WGS) entry which is preliminary data.</text>
</comment>
<keyword evidence="2" id="KW-0378">Hydrolase</keyword>
<dbReference type="PANTHER" id="PTHR20854">
    <property type="entry name" value="INOSITOL MONOPHOSPHATASE"/>
    <property type="match status" value="1"/>
</dbReference>
<dbReference type="Pfam" id="PF00459">
    <property type="entry name" value="Inositol_P"/>
    <property type="match status" value="1"/>
</dbReference>